<feature type="transmembrane region" description="Helical" evidence="6">
    <location>
        <begin position="402"/>
        <end position="428"/>
    </location>
</feature>
<dbReference type="Gene3D" id="1.20.1740.10">
    <property type="entry name" value="Amino acid/polyamine transporter I"/>
    <property type="match status" value="1"/>
</dbReference>
<feature type="transmembrane region" description="Helical" evidence="6">
    <location>
        <begin position="194"/>
        <end position="218"/>
    </location>
</feature>
<accession>A0AAE0WJI0</accession>
<keyword evidence="3 6" id="KW-1133">Transmembrane helix</keyword>
<evidence type="ECO:0000256" key="4">
    <source>
        <dbReference type="ARBA" id="ARBA00023136"/>
    </source>
</evidence>
<feature type="transmembrane region" description="Helical" evidence="6">
    <location>
        <begin position="270"/>
        <end position="294"/>
    </location>
</feature>
<dbReference type="GO" id="GO:0016020">
    <property type="term" value="C:membrane"/>
    <property type="evidence" value="ECO:0007669"/>
    <property type="project" value="UniProtKB-SubCell"/>
</dbReference>
<feature type="transmembrane region" description="Helical" evidence="6">
    <location>
        <begin position="238"/>
        <end position="258"/>
    </location>
</feature>
<dbReference type="FunFam" id="1.20.1740.10:FF:000042">
    <property type="entry name" value="Similar to amino acid transporter"/>
    <property type="match status" value="1"/>
</dbReference>
<protein>
    <recommendedName>
        <fullName evidence="9">Amino acid transporter</fullName>
    </recommendedName>
</protein>
<evidence type="ECO:0008006" key="9">
    <source>
        <dbReference type="Google" id="ProtNLM"/>
    </source>
</evidence>
<keyword evidence="4 6" id="KW-0472">Membrane</keyword>
<comment type="caution">
    <text evidence="7">The sequence shown here is derived from an EMBL/GenBank/DDBJ whole genome shotgun (WGS) entry which is preliminary data.</text>
</comment>
<evidence type="ECO:0000256" key="2">
    <source>
        <dbReference type="ARBA" id="ARBA00022692"/>
    </source>
</evidence>
<keyword evidence="8" id="KW-1185">Reference proteome</keyword>
<feature type="transmembrane region" description="Helical" evidence="6">
    <location>
        <begin position="117"/>
        <end position="138"/>
    </location>
</feature>
<dbReference type="AlphaFoldDB" id="A0AAE0WJI0"/>
<name>A0AAE0WJI0_9PEZI</name>
<evidence type="ECO:0000313" key="8">
    <source>
        <dbReference type="Proteomes" id="UP001274830"/>
    </source>
</evidence>
<dbReference type="EMBL" id="JAUTXT010000029">
    <property type="protein sequence ID" value="KAK3672853.1"/>
    <property type="molecule type" value="Genomic_DNA"/>
</dbReference>
<feature type="compositionally biased region" description="Polar residues" evidence="5">
    <location>
        <begin position="1"/>
        <end position="11"/>
    </location>
</feature>
<evidence type="ECO:0000313" key="7">
    <source>
        <dbReference type="EMBL" id="KAK3672853.1"/>
    </source>
</evidence>
<feature type="transmembrane region" description="Helical" evidence="6">
    <location>
        <begin position="150"/>
        <end position="173"/>
    </location>
</feature>
<feature type="compositionally biased region" description="Low complexity" evidence="5">
    <location>
        <begin position="37"/>
        <end position="48"/>
    </location>
</feature>
<dbReference type="Proteomes" id="UP001274830">
    <property type="component" value="Unassembled WGS sequence"/>
</dbReference>
<dbReference type="PANTHER" id="PTHR11785:SF512">
    <property type="entry name" value="SOBREMESA, ISOFORM B"/>
    <property type="match status" value="1"/>
</dbReference>
<proteinExistence type="predicted"/>
<dbReference type="InterPro" id="IPR050598">
    <property type="entry name" value="AminoAcid_Transporter"/>
</dbReference>
<dbReference type="GO" id="GO:0015179">
    <property type="term" value="F:L-amino acid transmembrane transporter activity"/>
    <property type="evidence" value="ECO:0007669"/>
    <property type="project" value="TreeGrafter"/>
</dbReference>
<keyword evidence="2 6" id="KW-0812">Transmembrane</keyword>
<evidence type="ECO:0000256" key="1">
    <source>
        <dbReference type="ARBA" id="ARBA00004141"/>
    </source>
</evidence>
<dbReference type="InterPro" id="IPR002293">
    <property type="entry name" value="AA/rel_permease1"/>
</dbReference>
<feature type="transmembrane region" description="Helical" evidence="6">
    <location>
        <begin position="473"/>
        <end position="495"/>
    </location>
</feature>
<feature type="transmembrane region" description="Helical" evidence="6">
    <location>
        <begin position="563"/>
        <end position="581"/>
    </location>
</feature>
<gene>
    <name evidence="7" type="ORF">LTR78_007206</name>
</gene>
<evidence type="ECO:0000256" key="5">
    <source>
        <dbReference type="SAM" id="MobiDB-lite"/>
    </source>
</evidence>
<evidence type="ECO:0000256" key="3">
    <source>
        <dbReference type="ARBA" id="ARBA00022989"/>
    </source>
</evidence>
<comment type="subcellular location">
    <subcellularLocation>
        <location evidence="1">Membrane</location>
        <topology evidence="1">Multi-pass membrane protein</topology>
    </subcellularLocation>
</comment>
<organism evidence="7 8">
    <name type="scientific">Recurvomyces mirabilis</name>
    <dbReference type="NCBI Taxonomy" id="574656"/>
    <lineage>
        <taxon>Eukaryota</taxon>
        <taxon>Fungi</taxon>
        <taxon>Dikarya</taxon>
        <taxon>Ascomycota</taxon>
        <taxon>Pezizomycotina</taxon>
        <taxon>Dothideomycetes</taxon>
        <taxon>Dothideomycetidae</taxon>
        <taxon>Mycosphaerellales</taxon>
        <taxon>Teratosphaeriaceae</taxon>
        <taxon>Recurvomyces</taxon>
    </lineage>
</organism>
<evidence type="ECO:0000256" key="6">
    <source>
        <dbReference type="SAM" id="Phobius"/>
    </source>
</evidence>
<sequence length="606" mass="65066">MPSNYTSQSPASLVPPRDSLELASLASSDHDGNDRTSFSSSDAGISSSRKLSLEDGEATNGRPLADRRSYSVSSAFDFNSALFPLSASGPGYTALGTPSTPTFDLGGQQSLERNKSLTFLNGLSLVIGLIIGSGIFSSPASVNSNAGSPGAALVIWAICGLLAWTGAASFAELGGAIPLNGGAQVYLSKIFGEWAGFLFTWCAVTVLKPGSAAIIAIIFGEYMVRAVIGAEALEVSPWINKGVAVLGLLGVTGINSVSTRLGTRSADIFMFLKFVGLLAITILGIVVAATGFAVNKQALSDTWRHTNWFEGTSISSSKWAVALYAGLWAYDGWDNTNYVVGEMINPGRDLPRTIHTSLPLVILAYLLANLSYIFVLPATVINASNTVAVAFGQVVLGRVGSLILALVVSGSCFGALNATTFTAGRLVYSAGKEGYIPSIFGTIGLSHGNQRVRLPRRSARAKRFTRWIADEQGFFYTPMYAMGLNFALTTIYIIIGDFTTLTTFYGVASYLFYFASVVGLIVLRVKEPELERPYKCWIVTPIIFCCVSLFLLSRAIFAKPLQALIVLAFIVAGVPLYWWRVGSRNSGRGRKGEGFDWKFWKRWGRR</sequence>
<feature type="transmembrane region" description="Helical" evidence="6">
    <location>
        <begin position="358"/>
        <end position="381"/>
    </location>
</feature>
<feature type="region of interest" description="Disordered" evidence="5">
    <location>
        <begin position="1"/>
        <end position="64"/>
    </location>
</feature>
<dbReference type="PANTHER" id="PTHR11785">
    <property type="entry name" value="AMINO ACID TRANSPORTER"/>
    <property type="match status" value="1"/>
</dbReference>
<reference evidence="7" key="1">
    <citation type="submission" date="2023-07" db="EMBL/GenBank/DDBJ databases">
        <title>Black Yeasts Isolated from many extreme environments.</title>
        <authorList>
            <person name="Coleine C."/>
            <person name="Stajich J.E."/>
            <person name="Selbmann L."/>
        </authorList>
    </citation>
    <scope>NUCLEOTIDE SEQUENCE</scope>
    <source>
        <strain evidence="7">CCFEE 5485</strain>
    </source>
</reference>
<feature type="transmembrane region" description="Helical" evidence="6">
    <location>
        <begin position="507"/>
        <end position="525"/>
    </location>
</feature>
<dbReference type="Pfam" id="PF13520">
    <property type="entry name" value="AA_permease_2"/>
    <property type="match status" value="1"/>
</dbReference>
<feature type="transmembrane region" description="Helical" evidence="6">
    <location>
        <begin position="537"/>
        <end position="557"/>
    </location>
</feature>